<evidence type="ECO:0000313" key="5">
    <source>
        <dbReference type="Proteomes" id="UP000756346"/>
    </source>
</evidence>
<gene>
    <name evidence="4" type="ORF">B0I36DRAFT_252323</name>
</gene>
<dbReference type="OrthoDB" id="1924787at2759"/>
<accession>A0A9P8XV11</accession>
<dbReference type="CDD" id="cd12148">
    <property type="entry name" value="fungal_TF_MHR"/>
    <property type="match status" value="1"/>
</dbReference>
<dbReference type="EMBL" id="JAGTJQ010000010">
    <property type="protein sequence ID" value="KAH7020690.1"/>
    <property type="molecule type" value="Genomic_DNA"/>
</dbReference>
<dbReference type="Pfam" id="PF04082">
    <property type="entry name" value="Fungal_trans"/>
    <property type="match status" value="1"/>
</dbReference>
<evidence type="ECO:0000256" key="2">
    <source>
        <dbReference type="SAM" id="MobiDB-lite"/>
    </source>
</evidence>
<evidence type="ECO:0000313" key="4">
    <source>
        <dbReference type="EMBL" id="KAH7020690.1"/>
    </source>
</evidence>
<dbReference type="GO" id="GO:0008270">
    <property type="term" value="F:zinc ion binding"/>
    <property type="evidence" value="ECO:0007669"/>
    <property type="project" value="InterPro"/>
</dbReference>
<dbReference type="AlphaFoldDB" id="A0A9P8XV11"/>
<dbReference type="GO" id="GO:0003677">
    <property type="term" value="F:DNA binding"/>
    <property type="evidence" value="ECO:0007669"/>
    <property type="project" value="InterPro"/>
</dbReference>
<dbReference type="PANTHER" id="PTHR31668">
    <property type="entry name" value="GLUCOSE TRANSPORT TRANSCRIPTION REGULATOR RGT1-RELATED-RELATED"/>
    <property type="match status" value="1"/>
</dbReference>
<name>A0A9P8XV11_9PEZI</name>
<dbReference type="GO" id="GO:0005634">
    <property type="term" value="C:nucleus"/>
    <property type="evidence" value="ECO:0007669"/>
    <property type="project" value="TreeGrafter"/>
</dbReference>
<comment type="caution">
    <text evidence="4">The sequence shown here is derived from an EMBL/GenBank/DDBJ whole genome shotgun (WGS) entry which is preliminary data.</text>
</comment>
<organism evidence="4 5">
    <name type="scientific">Microdochium trichocladiopsis</name>
    <dbReference type="NCBI Taxonomy" id="1682393"/>
    <lineage>
        <taxon>Eukaryota</taxon>
        <taxon>Fungi</taxon>
        <taxon>Dikarya</taxon>
        <taxon>Ascomycota</taxon>
        <taxon>Pezizomycotina</taxon>
        <taxon>Sordariomycetes</taxon>
        <taxon>Xylariomycetidae</taxon>
        <taxon>Xylariales</taxon>
        <taxon>Microdochiaceae</taxon>
        <taxon>Microdochium</taxon>
    </lineage>
</organism>
<dbReference type="PANTHER" id="PTHR31668:SF4">
    <property type="entry name" value="TRANSCRIPTIONAL ACTIVATOR PROTEIN DAL81"/>
    <property type="match status" value="1"/>
</dbReference>
<feature type="domain" description="Xylanolytic transcriptional activator regulatory" evidence="3">
    <location>
        <begin position="128"/>
        <end position="379"/>
    </location>
</feature>
<sequence>MAQRQKKTSHSIDTREGFHGTYFGLSGEVDPYLLRHYLYDDADEFTFLRLIYRQLHNDLHDPTAPPSPQRRPLGKHQGQREPVQFYLMSSELADEHKQAGPKQNPRCEGSTAGELDALVDHDQALRLLQLFITYVFPAMPVISRSQLLSSMASCNGATTITPSRTMPIHLLAAIYASALPFWSYDDVLCVSSVYKKPSSETLWQIAYDGFQAEILTPHLATVATGLLYLNKARQGVQHVSADITLTWTLLSSIVGIATSLALHIDCSHWAIPGWEKRLRRRLWWMTFSEEEWRSLLLGRPSIINEDQWDVEELSVEDFALDSEGVDAVTATATGNLADARFCLTADSEAPHCILSQMAKLACIAGNIHRSLYTIRATRRVAHDIEASMATVRPLRAELVCWYSQLPSQLRLQSRSCGDGDRSTPASPNSAACFRFAYLTLEVLLYRALLRPLGSLDLEHDGDEDMNDVDTSSGLQDDHVGVMPLPQMSRSKVALEAAEAIISAAEKCAGLVIDFAAMLMSWDFAGFSYSWLRIGWATSSSFFALLLVQSPSLSHAQTCKGMMDRWRQVLRHQSKSFEDMRLGILRLDAMYWSDMRKIFRVNRHAARVLGGTDSVQRGSGSHRTLP</sequence>
<dbReference type="InterPro" id="IPR050797">
    <property type="entry name" value="Carb_Metab_Trans_Reg"/>
</dbReference>
<dbReference type="GO" id="GO:0001080">
    <property type="term" value="P:nitrogen catabolite activation of transcription from RNA polymerase II promoter"/>
    <property type="evidence" value="ECO:0007669"/>
    <property type="project" value="TreeGrafter"/>
</dbReference>
<evidence type="ECO:0000256" key="1">
    <source>
        <dbReference type="ARBA" id="ARBA00023242"/>
    </source>
</evidence>
<protein>
    <submittedName>
        <fullName evidence="4">Fungal-specific transcription factor domain-containing protein</fullName>
    </submittedName>
</protein>
<dbReference type="InterPro" id="IPR007219">
    <property type="entry name" value="XnlR_reg_dom"/>
</dbReference>
<dbReference type="GeneID" id="70180223"/>
<feature type="region of interest" description="Disordered" evidence="2">
    <location>
        <begin position="59"/>
        <end position="79"/>
    </location>
</feature>
<reference evidence="4" key="1">
    <citation type="journal article" date="2021" name="Nat. Commun.">
        <title>Genetic determinants of endophytism in the Arabidopsis root mycobiome.</title>
        <authorList>
            <person name="Mesny F."/>
            <person name="Miyauchi S."/>
            <person name="Thiergart T."/>
            <person name="Pickel B."/>
            <person name="Atanasova L."/>
            <person name="Karlsson M."/>
            <person name="Huettel B."/>
            <person name="Barry K.W."/>
            <person name="Haridas S."/>
            <person name="Chen C."/>
            <person name="Bauer D."/>
            <person name="Andreopoulos W."/>
            <person name="Pangilinan J."/>
            <person name="LaButti K."/>
            <person name="Riley R."/>
            <person name="Lipzen A."/>
            <person name="Clum A."/>
            <person name="Drula E."/>
            <person name="Henrissat B."/>
            <person name="Kohler A."/>
            <person name="Grigoriev I.V."/>
            <person name="Martin F.M."/>
            <person name="Hacquard S."/>
        </authorList>
    </citation>
    <scope>NUCLEOTIDE SEQUENCE</scope>
    <source>
        <strain evidence="4">MPI-CAGE-CH-0230</strain>
    </source>
</reference>
<dbReference type="Proteomes" id="UP000756346">
    <property type="component" value="Unassembled WGS sequence"/>
</dbReference>
<keyword evidence="5" id="KW-1185">Reference proteome</keyword>
<proteinExistence type="predicted"/>
<evidence type="ECO:0000259" key="3">
    <source>
        <dbReference type="Pfam" id="PF04082"/>
    </source>
</evidence>
<dbReference type="GO" id="GO:0006351">
    <property type="term" value="P:DNA-templated transcription"/>
    <property type="evidence" value="ECO:0007669"/>
    <property type="project" value="InterPro"/>
</dbReference>
<keyword evidence="1" id="KW-0539">Nucleus</keyword>
<dbReference type="RefSeq" id="XP_046006891.1">
    <property type="nucleotide sequence ID" value="XM_046150677.1"/>
</dbReference>